<name>A0A3N2QYC2_9RHOB</name>
<reference evidence="2 3" key="1">
    <citation type="submission" date="2018-10" db="EMBL/GenBank/DDBJ databases">
        <title>Histidinibacterium lentulum gen. nov., sp. nov., a marine bacterium from the culture broth of Picochlorum sp. 122.</title>
        <authorList>
            <person name="Wang G."/>
        </authorList>
    </citation>
    <scope>NUCLEOTIDE SEQUENCE [LARGE SCALE GENOMIC DNA]</scope>
    <source>
        <strain evidence="2 3">B17</strain>
    </source>
</reference>
<gene>
    <name evidence="2" type="ORF">EAT49_12950</name>
</gene>
<accession>A0A3N2QYC2</accession>
<sequence length="85" mass="9157">MRDEFDPKGLVAEAYLIEGIGTGECRSIFLDWALSLPAESDSRVAIATLLERHGVEGHPMTGVLREGLAAPARRGRRGGARGRRG</sequence>
<comment type="caution">
    <text evidence="2">The sequence shown here is derived from an EMBL/GenBank/DDBJ whole genome shotgun (WGS) entry which is preliminary data.</text>
</comment>
<protein>
    <submittedName>
        <fullName evidence="2">Uncharacterized protein</fullName>
    </submittedName>
</protein>
<keyword evidence="3" id="KW-1185">Reference proteome</keyword>
<dbReference type="Proteomes" id="UP000268016">
    <property type="component" value="Unassembled WGS sequence"/>
</dbReference>
<feature type="compositionally biased region" description="Basic residues" evidence="1">
    <location>
        <begin position="73"/>
        <end position="85"/>
    </location>
</feature>
<feature type="region of interest" description="Disordered" evidence="1">
    <location>
        <begin position="61"/>
        <end position="85"/>
    </location>
</feature>
<evidence type="ECO:0000313" key="2">
    <source>
        <dbReference type="EMBL" id="ROU00205.1"/>
    </source>
</evidence>
<dbReference type="EMBL" id="RDRB01000006">
    <property type="protein sequence ID" value="ROU00205.1"/>
    <property type="molecule type" value="Genomic_DNA"/>
</dbReference>
<organism evidence="2 3">
    <name type="scientific">Histidinibacterium lentulum</name>
    <dbReference type="NCBI Taxonomy" id="2480588"/>
    <lineage>
        <taxon>Bacteria</taxon>
        <taxon>Pseudomonadati</taxon>
        <taxon>Pseudomonadota</taxon>
        <taxon>Alphaproteobacteria</taxon>
        <taxon>Rhodobacterales</taxon>
        <taxon>Paracoccaceae</taxon>
        <taxon>Histidinibacterium</taxon>
    </lineage>
</organism>
<evidence type="ECO:0000256" key="1">
    <source>
        <dbReference type="SAM" id="MobiDB-lite"/>
    </source>
</evidence>
<dbReference type="OrthoDB" id="7778431at2"/>
<dbReference type="RefSeq" id="WP_123642754.1">
    <property type="nucleotide sequence ID" value="NZ_ML119086.1"/>
</dbReference>
<dbReference type="AlphaFoldDB" id="A0A3N2QYC2"/>
<evidence type="ECO:0000313" key="3">
    <source>
        <dbReference type="Proteomes" id="UP000268016"/>
    </source>
</evidence>
<proteinExistence type="predicted"/>